<dbReference type="EMBL" id="CP003373">
    <property type="protein sequence ID" value="AGB33878.1"/>
    <property type="molecule type" value="Genomic_DNA"/>
</dbReference>
<name>L0JSV2_NATP1</name>
<proteinExistence type="predicted"/>
<protein>
    <submittedName>
        <fullName evidence="1">Uncharacterized protein</fullName>
    </submittedName>
</protein>
<dbReference type="Proteomes" id="UP000010843">
    <property type="component" value="Plasmid pNATPE01"/>
</dbReference>
<dbReference type="OrthoDB" id="179606at2157"/>
<dbReference type="GeneID" id="14336629"/>
<dbReference type="AlphaFoldDB" id="L0JSV2"/>
<reference evidence="2" key="1">
    <citation type="submission" date="2012-02" db="EMBL/GenBank/DDBJ databases">
        <title>Complete sequence of plasmid 1 of Natrinema pellirubrum DSM 15624.</title>
        <authorList>
            <person name="Lucas S."/>
            <person name="Han J."/>
            <person name="Lapidus A."/>
            <person name="Cheng J.-F."/>
            <person name="Goodwin L."/>
            <person name="Pitluck S."/>
            <person name="Peters L."/>
            <person name="Teshima H."/>
            <person name="Detter J.C."/>
            <person name="Han C."/>
            <person name="Tapia R."/>
            <person name="Land M."/>
            <person name="Hauser L."/>
            <person name="Kyrpides N."/>
            <person name="Ivanova N."/>
            <person name="Pagani I."/>
            <person name="Sproer C."/>
            <person name="Anderson I."/>
            <person name="Woyke T."/>
        </authorList>
    </citation>
    <scope>NUCLEOTIDE SEQUENCE [LARGE SCALE GENOMIC DNA]</scope>
    <source>
        <strain evidence="2">DSM 15624 / JCM 10476 / NCIMB 786</strain>
        <plasmid evidence="2">pNATPE01</plasmid>
    </source>
</reference>
<evidence type="ECO:0000313" key="1">
    <source>
        <dbReference type="EMBL" id="AGB33878.1"/>
    </source>
</evidence>
<organism evidence="1 2">
    <name type="scientific">Natrinema pellirubrum (strain DSM 15624 / CIP 106293 / JCM 10476 / NCIMB 786 / 157)</name>
    <dbReference type="NCBI Taxonomy" id="797303"/>
    <lineage>
        <taxon>Archaea</taxon>
        <taxon>Methanobacteriati</taxon>
        <taxon>Methanobacteriota</taxon>
        <taxon>Stenosarchaea group</taxon>
        <taxon>Halobacteria</taxon>
        <taxon>Halobacteriales</taxon>
        <taxon>Natrialbaceae</taxon>
        <taxon>Natrinema</taxon>
    </lineage>
</organism>
<evidence type="ECO:0000313" key="2">
    <source>
        <dbReference type="Proteomes" id="UP000010843"/>
    </source>
</evidence>
<geneLocation type="plasmid" evidence="1 2">
    <name>pNATPE01</name>
</geneLocation>
<accession>L0JSV2</accession>
<dbReference type="KEGG" id="npe:Natpe_4165"/>
<sequence length="70" mass="8003">MANIELDLDDDAILIEDHNQQQQLIATRSGDSWRVLEEPIDKSNQLATRTTVNTPTQALIETLRWLAENE</sequence>
<dbReference type="HOGENOM" id="CLU_2748301_0_0_2"/>
<dbReference type="RefSeq" id="WP_015310322.1">
    <property type="nucleotide sequence ID" value="NC_019967.1"/>
</dbReference>
<gene>
    <name evidence="1" type="ordered locus">Natpe_4165</name>
</gene>
<keyword evidence="1" id="KW-0614">Plasmid</keyword>